<proteinExistence type="predicted"/>
<evidence type="ECO:0000313" key="1">
    <source>
        <dbReference type="EMBL" id="SEC96871.1"/>
    </source>
</evidence>
<name>A0A1H4WW82_9PSED</name>
<dbReference type="Proteomes" id="UP000198982">
    <property type="component" value="Unassembled WGS sequence"/>
</dbReference>
<keyword evidence="2" id="KW-1185">Reference proteome</keyword>
<organism evidence="1 2">
    <name type="scientific">Pseudomonas saponiphila</name>
    <dbReference type="NCBI Taxonomy" id="556534"/>
    <lineage>
        <taxon>Bacteria</taxon>
        <taxon>Pseudomonadati</taxon>
        <taxon>Pseudomonadota</taxon>
        <taxon>Gammaproteobacteria</taxon>
        <taxon>Pseudomonadales</taxon>
        <taxon>Pseudomonadaceae</taxon>
        <taxon>Pseudomonas</taxon>
    </lineage>
</organism>
<accession>A0A1H4WW82</accession>
<evidence type="ECO:0000313" key="2">
    <source>
        <dbReference type="Proteomes" id="UP000198982"/>
    </source>
</evidence>
<dbReference type="AlphaFoldDB" id="A0A1H4WW82"/>
<evidence type="ECO:0008006" key="3">
    <source>
        <dbReference type="Google" id="ProtNLM"/>
    </source>
</evidence>
<sequence>MRFSRMDHEPLPSTWVIEEARTFIRAAQILEQRAIDDHDLNLFWPAVMNSALACELLLKSCLVEADPCYPRTEHDPEGHLRLGVRIPGNGHGLIDLYHAISPKLANQLREISERLAPDFPLEKWIRASSKLFVGTRYPYEANSVQSVDLEVLKLAPHLDRVLEEMTRWAHDQGL</sequence>
<dbReference type="EMBL" id="FNTJ01000002">
    <property type="protein sequence ID" value="SEC96871.1"/>
    <property type="molecule type" value="Genomic_DNA"/>
</dbReference>
<protein>
    <recommendedName>
        <fullName evidence="3">HEPN domain-containing protein</fullName>
    </recommendedName>
</protein>
<gene>
    <name evidence="1" type="ORF">SAMN05216178_5611</name>
</gene>
<reference evidence="2" key="1">
    <citation type="submission" date="2016-10" db="EMBL/GenBank/DDBJ databases">
        <authorList>
            <person name="Varghese N."/>
            <person name="Submissions S."/>
        </authorList>
    </citation>
    <scope>NUCLEOTIDE SEQUENCE [LARGE SCALE GENOMIC DNA]</scope>
    <source>
        <strain evidence="2">DSM 9751</strain>
    </source>
</reference>